<name>A0AAV2BG23_9ARAC</name>
<keyword evidence="2" id="KW-1185">Reference proteome</keyword>
<organism evidence="1 2">
    <name type="scientific">Larinioides sclopetarius</name>
    <dbReference type="NCBI Taxonomy" id="280406"/>
    <lineage>
        <taxon>Eukaryota</taxon>
        <taxon>Metazoa</taxon>
        <taxon>Ecdysozoa</taxon>
        <taxon>Arthropoda</taxon>
        <taxon>Chelicerata</taxon>
        <taxon>Arachnida</taxon>
        <taxon>Araneae</taxon>
        <taxon>Araneomorphae</taxon>
        <taxon>Entelegynae</taxon>
        <taxon>Araneoidea</taxon>
        <taxon>Araneidae</taxon>
        <taxon>Larinioides</taxon>
    </lineage>
</organism>
<reference evidence="1 2" key="1">
    <citation type="submission" date="2024-04" db="EMBL/GenBank/DDBJ databases">
        <authorList>
            <person name="Rising A."/>
            <person name="Reimegard J."/>
            <person name="Sonavane S."/>
            <person name="Akerstrom W."/>
            <person name="Nylinder S."/>
            <person name="Hedman E."/>
            <person name="Kallberg Y."/>
        </authorList>
    </citation>
    <scope>NUCLEOTIDE SEQUENCE [LARGE SCALE GENOMIC DNA]</scope>
</reference>
<accession>A0AAV2BG23</accession>
<evidence type="ECO:0000313" key="2">
    <source>
        <dbReference type="Proteomes" id="UP001497382"/>
    </source>
</evidence>
<sequence>MYRKISQIRFMEFKGKEWGPSEKLRTKPFVSSNQSRDFHFPSLVYKG</sequence>
<protein>
    <submittedName>
        <fullName evidence="1">Uncharacterized protein</fullName>
    </submittedName>
</protein>
<gene>
    <name evidence="1" type="ORF">LARSCL_LOCUS19085</name>
</gene>
<evidence type="ECO:0000313" key="1">
    <source>
        <dbReference type="EMBL" id="CAL1295093.1"/>
    </source>
</evidence>
<feature type="non-terminal residue" evidence="1">
    <location>
        <position position="47"/>
    </location>
</feature>
<proteinExistence type="predicted"/>
<dbReference type="Proteomes" id="UP001497382">
    <property type="component" value="Unassembled WGS sequence"/>
</dbReference>
<comment type="caution">
    <text evidence="1">The sequence shown here is derived from an EMBL/GenBank/DDBJ whole genome shotgun (WGS) entry which is preliminary data.</text>
</comment>
<dbReference type="EMBL" id="CAXIEN010000362">
    <property type="protein sequence ID" value="CAL1295093.1"/>
    <property type="molecule type" value="Genomic_DNA"/>
</dbReference>
<dbReference type="AlphaFoldDB" id="A0AAV2BG23"/>